<dbReference type="AlphaFoldDB" id="A0A3A9K8L6"/>
<protein>
    <recommendedName>
        <fullName evidence="4">DUF624 domain-containing protein</fullName>
    </recommendedName>
</protein>
<dbReference type="EMBL" id="PDOE01000004">
    <property type="protein sequence ID" value="RKL67170.1"/>
    <property type="molecule type" value="Genomic_DNA"/>
</dbReference>
<accession>A0A3A9K8L6</accession>
<evidence type="ECO:0000256" key="1">
    <source>
        <dbReference type="SAM" id="Phobius"/>
    </source>
</evidence>
<dbReference type="OrthoDB" id="2182676at2"/>
<dbReference type="InterPro" id="IPR006938">
    <property type="entry name" value="DUF624"/>
</dbReference>
<feature type="transmembrane region" description="Helical" evidence="1">
    <location>
        <begin position="20"/>
        <end position="41"/>
    </location>
</feature>
<name>A0A3A9K8L6_9BACI</name>
<evidence type="ECO:0008006" key="4">
    <source>
        <dbReference type="Google" id="ProtNLM"/>
    </source>
</evidence>
<proteinExistence type="predicted"/>
<feature type="transmembrane region" description="Helical" evidence="1">
    <location>
        <begin position="145"/>
        <end position="171"/>
    </location>
</feature>
<gene>
    <name evidence="2" type="ORF">CR203_11715</name>
</gene>
<keyword evidence="1" id="KW-1133">Transmembrane helix</keyword>
<feature type="transmembrane region" description="Helical" evidence="1">
    <location>
        <begin position="177"/>
        <end position="195"/>
    </location>
</feature>
<evidence type="ECO:0000313" key="3">
    <source>
        <dbReference type="Proteomes" id="UP000281498"/>
    </source>
</evidence>
<feature type="transmembrane region" description="Helical" evidence="1">
    <location>
        <begin position="106"/>
        <end position="133"/>
    </location>
</feature>
<evidence type="ECO:0000313" key="2">
    <source>
        <dbReference type="EMBL" id="RKL67170.1"/>
    </source>
</evidence>
<reference evidence="2 3" key="1">
    <citation type="submission" date="2017-10" db="EMBL/GenBank/DDBJ databases">
        <title>Bacillus sp. nov., a halophilic bacterium isolated from a Keqin Lake.</title>
        <authorList>
            <person name="Wang H."/>
        </authorList>
    </citation>
    <scope>NUCLEOTIDE SEQUENCE [LARGE SCALE GENOMIC DNA]</scope>
    <source>
        <strain evidence="2 3">KCTC 13187</strain>
    </source>
</reference>
<comment type="caution">
    <text evidence="2">The sequence shown here is derived from an EMBL/GenBank/DDBJ whole genome shotgun (WGS) entry which is preliminary data.</text>
</comment>
<dbReference type="Pfam" id="PF04854">
    <property type="entry name" value="DUF624"/>
    <property type="match status" value="1"/>
</dbReference>
<feature type="transmembrane region" description="Helical" evidence="1">
    <location>
        <begin position="75"/>
        <end position="94"/>
    </location>
</feature>
<sequence length="213" mass="24991">MEMGRLFTSIYNLCQWICYFFYLNVMWVFCTLLGGIIFGIAPSTTAVFAVARKTALGEEDVKVFRAFWEAYKKEFFRANILGICLTAFGLLWYFNLNFFRSFEGSLYFSLNVLMTIIGVVFLLMLLYIFPVFVHFDLKLYQYVKFSIAFSFLFFGNVLVMLITCISTYYFLISFPGFIPIFGVSLLVQLNMWMACQSFKKVERKRIFFIRGLV</sequence>
<keyword evidence="1" id="KW-0812">Transmembrane</keyword>
<organism evidence="2 3">
    <name type="scientific">Salipaludibacillus neizhouensis</name>
    <dbReference type="NCBI Taxonomy" id="885475"/>
    <lineage>
        <taxon>Bacteria</taxon>
        <taxon>Bacillati</taxon>
        <taxon>Bacillota</taxon>
        <taxon>Bacilli</taxon>
        <taxon>Bacillales</taxon>
        <taxon>Bacillaceae</taxon>
    </lineage>
</organism>
<dbReference type="RefSeq" id="WP_110937343.1">
    <property type="nucleotide sequence ID" value="NZ_KZ614146.1"/>
</dbReference>
<keyword evidence="1" id="KW-0472">Membrane</keyword>
<keyword evidence="3" id="KW-1185">Reference proteome</keyword>
<dbReference type="Proteomes" id="UP000281498">
    <property type="component" value="Unassembled WGS sequence"/>
</dbReference>